<gene>
    <name evidence="4" type="ORF">ABID27_001802</name>
</gene>
<dbReference type="PROSITE" id="PS00893">
    <property type="entry name" value="NUDIX_BOX"/>
    <property type="match status" value="1"/>
</dbReference>
<dbReference type="Gene3D" id="3.90.79.10">
    <property type="entry name" value="Nucleoside Triphosphate Pyrophosphohydrolase"/>
    <property type="match status" value="1"/>
</dbReference>
<comment type="cofactor">
    <cofactor evidence="1">
        <name>Mg(2+)</name>
        <dbReference type="ChEBI" id="CHEBI:18420"/>
    </cofactor>
</comment>
<evidence type="ECO:0000256" key="2">
    <source>
        <dbReference type="ARBA" id="ARBA00022801"/>
    </source>
</evidence>
<dbReference type="Proteomes" id="UP001549055">
    <property type="component" value="Unassembled WGS sequence"/>
</dbReference>
<accession>A0ABV2JQP0</accession>
<dbReference type="CDD" id="cd02883">
    <property type="entry name" value="NUDIX_Hydrolase"/>
    <property type="match status" value="1"/>
</dbReference>
<sequence length="175" mass="20393">MRLLFAMDQKDYQDCTYTYVRNSARSIIITDGKVAMVHSAKYDYYKFPGGGIEANEHPIDALLRETLEEVGLQVLRHTVEEYGYVHRKLRSIQDPDQCFVQDNFYYICQVDGQVLPKNLDSYESDEGYHLVYVNPHQAITKNRSVGQTPYDSSMFEREARVLEQLLEEGCFELEQ</sequence>
<dbReference type="Pfam" id="PF00293">
    <property type="entry name" value="NUDIX"/>
    <property type="match status" value="1"/>
</dbReference>
<evidence type="ECO:0000313" key="4">
    <source>
        <dbReference type="EMBL" id="MET3645153.1"/>
    </source>
</evidence>
<keyword evidence="5" id="KW-1185">Reference proteome</keyword>
<proteinExistence type="predicted"/>
<dbReference type="InterPro" id="IPR000086">
    <property type="entry name" value="NUDIX_hydrolase_dom"/>
</dbReference>
<dbReference type="PANTHER" id="PTHR43046">
    <property type="entry name" value="GDP-MANNOSE MANNOSYL HYDROLASE"/>
    <property type="match status" value="1"/>
</dbReference>
<evidence type="ECO:0000313" key="5">
    <source>
        <dbReference type="Proteomes" id="UP001549055"/>
    </source>
</evidence>
<dbReference type="PROSITE" id="PS51462">
    <property type="entry name" value="NUDIX"/>
    <property type="match status" value="1"/>
</dbReference>
<dbReference type="InterPro" id="IPR015797">
    <property type="entry name" value="NUDIX_hydrolase-like_dom_sf"/>
</dbReference>
<dbReference type="InterPro" id="IPR020084">
    <property type="entry name" value="NUDIX_hydrolase_CS"/>
</dbReference>
<dbReference type="EMBL" id="JBEPMK010000007">
    <property type="protein sequence ID" value="MET3645153.1"/>
    <property type="molecule type" value="Genomic_DNA"/>
</dbReference>
<keyword evidence="2" id="KW-0378">Hydrolase</keyword>
<dbReference type="PANTHER" id="PTHR43046:SF2">
    <property type="entry name" value="8-OXO-DGTP DIPHOSPHATASE-RELATED"/>
    <property type="match status" value="1"/>
</dbReference>
<feature type="domain" description="Nudix hydrolase" evidence="3">
    <location>
        <begin position="18"/>
        <end position="155"/>
    </location>
</feature>
<comment type="caution">
    <text evidence="4">The sequence shown here is derived from an EMBL/GenBank/DDBJ whole genome shotgun (WGS) entry which is preliminary data.</text>
</comment>
<name>A0ABV2JQP0_9STRE</name>
<evidence type="ECO:0000256" key="1">
    <source>
        <dbReference type="ARBA" id="ARBA00001946"/>
    </source>
</evidence>
<reference evidence="4 5" key="1">
    <citation type="submission" date="2024-06" db="EMBL/GenBank/DDBJ databases">
        <title>Genomic Encyclopedia of Type Strains, Phase IV (KMG-IV): sequencing the most valuable type-strain genomes for metagenomic binning, comparative biology and taxonomic classification.</title>
        <authorList>
            <person name="Goeker M."/>
        </authorList>
    </citation>
    <scope>NUCLEOTIDE SEQUENCE [LARGE SCALE GENOMIC DNA]</scope>
    <source>
        <strain evidence="4 5">DSM 15349</strain>
    </source>
</reference>
<protein>
    <submittedName>
        <fullName evidence="4">8-oxo-dGTP pyrophosphatase MutT (NUDIX family)</fullName>
    </submittedName>
</protein>
<evidence type="ECO:0000259" key="3">
    <source>
        <dbReference type="PROSITE" id="PS51462"/>
    </source>
</evidence>
<dbReference type="RefSeq" id="WP_253365806.1">
    <property type="nucleotide sequence ID" value="NZ_JALJXU010000007.1"/>
</dbReference>
<organism evidence="4 5">
    <name type="scientific">Streptococcus gallinaceus</name>
    <dbReference type="NCBI Taxonomy" id="165758"/>
    <lineage>
        <taxon>Bacteria</taxon>
        <taxon>Bacillati</taxon>
        <taxon>Bacillota</taxon>
        <taxon>Bacilli</taxon>
        <taxon>Lactobacillales</taxon>
        <taxon>Streptococcaceae</taxon>
        <taxon>Streptococcus</taxon>
    </lineage>
</organism>
<dbReference type="SUPFAM" id="SSF55811">
    <property type="entry name" value="Nudix"/>
    <property type="match status" value="1"/>
</dbReference>